<name>A0A1H2RW88_9RHOB</name>
<dbReference type="Proteomes" id="UP000183400">
    <property type="component" value="Unassembled WGS sequence"/>
</dbReference>
<accession>A0A1H2RW88</accession>
<keyword evidence="3" id="KW-1185">Reference proteome</keyword>
<protein>
    <recommendedName>
        <fullName evidence="1">DUF4166 domain-containing protein</fullName>
    </recommendedName>
</protein>
<sequence>MDSKADPFLQVIGADGRLPDSVKALHRGEGRYSGRCSITRGRGVLIAFALRIAGFPPEGDDLPVTLDIRKIGDCWRWDRDFAGHQTYSRISFDPRRGYVREQIGGLTIWLQPVATDTGLAIEIRRLCLLGIPCPGFLLPRSASTEGEDAQSRFRFDISARVPGLGLLIRYKGWLIPDHARRGPD</sequence>
<dbReference type="OrthoDB" id="528778at2"/>
<reference evidence="3" key="1">
    <citation type="submission" date="2016-10" db="EMBL/GenBank/DDBJ databases">
        <authorList>
            <person name="Varghese N."/>
            <person name="Submissions S."/>
        </authorList>
    </citation>
    <scope>NUCLEOTIDE SEQUENCE [LARGE SCALE GENOMIC DNA]</scope>
    <source>
        <strain evidence="3">DSM 27839</strain>
    </source>
</reference>
<feature type="domain" description="DUF4166" evidence="1">
    <location>
        <begin position="18"/>
        <end position="174"/>
    </location>
</feature>
<dbReference type="Pfam" id="PF13761">
    <property type="entry name" value="DUF4166"/>
    <property type="match status" value="1"/>
</dbReference>
<dbReference type="RefSeq" id="WP_074733872.1">
    <property type="nucleotide sequence ID" value="NZ_FNNP01000001.1"/>
</dbReference>
<evidence type="ECO:0000313" key="2">
    <source>
        <dbReference type="EMBL" id="SDW23743.1"/>
    </source>
</evidence>
<dbReference type="InterPro" id="IPR025311">
    <property type="entry name" value="DUF4166"/>
</dbReference>
<evidence type="ECO:0000259" key="1">
    <source>
        <dbReference type="Pfam" id="PF13761"/>
    </source>
</evidence>
<dbReference type="AlphaFoldDB" id="A0A1H2RW88"/>
<evidence type="ECO:0000313" key="3">
    <source>
        <dbReference type="Proteomes" id="UP000183400"/>
    </source>
</evidence>
<organism evidence="2 3">
    <name type="scientific">Ruegeria halocynthiae</name>
    <dbReference type="NCBI Taxonomy" id="985054"/>
    <lineage>
        <taxon>Bacteria</taxon>
        <taxon>Pseudomonadati</taxon>
        <taxon>Pseudomonadota</taxon>
        <taxon>Alphaproteobacteria</taxon>
        <taxon>Rhodobacterales</taxon>
        <taxon>Roseobacteraceae</taxon>
        <taxon>Ruegeria</taxon>
    </lineage>
</organism>
<dbReference type="EMBL" id="FNNP01000001">
    <property type="protein sequence ID" value="SDW23743.1"/>
    <property type="molecule type" value="Genomic_DNA"/>
</dbReference>
<proteinExistence type="predicted"/>
<gene>
    <name evidence="2" type="ORF">SAMN05444358_101288</name>
</gene>
<dbReference type="STRING" id="985054.SAMN05444358_101288"/>